<organism evidence="8 9">
    <name type="scientific">Aspergillus felis</name>
    <dbReference type="NCBI Taxonomy" id="1287682"/>
    <lineage>
        <taxon>Eukaryota</taxon>
        <taxon>Fungi</taxon>
        <taxon>Dikarya</taxon>
        <taxon>Ascomycota</taxon>
        <taxon>Pezizomycotina</taxon>
        <taxon>Eurotiomycetes</taxon>
        <taxon>Eurotiomycetidae</taxon>
        <taxon>Eurotiales</taxon>
        <taxon>Aspergillaceae</taxon>
        <taxon>Aspergillus</taxon>
        <taxon>Aspergillus subgen. Fumigati</taxon>
    </lineage>
</organism>
<keyword evidence="2" id="KW-0285">Flavoprotein</keyword>
<dbReference type="GO" id="GO:0071949">
    <property type="term" value="F:FAD binding"/>
    <property type="evidence" value="ECO:0007669"/>
    <property type="project" value="InterPro"/>
</dbReference>
<evidence type="ECO:0000256" key="5">
    <source>
        <dbReference type="SAM" id="Phobius"/>
    </source>
</evidence>
<evidence type="ECO:0000259" key="7">
    <source>
        <dbReference type="Pfam" id="PF01494"/>
    </source>
</evidence>
<dbReference type="PANTHER" id="PTHR47356:SF2">
    <property type="entry name" value="FAD-BINDING DOMAIN-CONTAINING PROTEIN-RELATED"/>
    <property type="match status" value="1"/>
</dbReference>
<evidence type="ECO:0000256" key="3">
    <source>
        <dbReference type="ARBA" id="ARBA00022827"/>
    </source>
</evidence>
<comment type="similarity">
    <text evidence="1">Belongs to the paxM FAD-dependent monooxygenase family.</text>
</comment>
<dbReference type="InterPro" id="IPR050562">
    <property type="entry name" value="FAD_mOase_fung"/>
</dbReference>
<dbReference type="PRINTS" id="PR00420">
    <property type="entry name" value="RNGMNOXGNASE"/>
</dbReference>
<dbReference type="InterPro" id="IPR002938">
    <property type="entry name" value="FAD-bd"/>
</dbReference>
<keyword evidence="4" id="KW-0560">Oxidoreductase</keyword>
<feature type="domain" description="FAD-binding" evidence="7">
    <location>
        <begin position="6"/>
        <end position="341"/>
    </location>
</feature>
<dbReference type="Proteomes" id="UP000641853">
    <property type="component" value="Unassembled WGS sequence"/>
</dbReference>
<dbReference type="AlphaFoldDB" id="A0A8H6QX67"/>
<evidence type="ECO:0000256" key="2">
    <source>
        <dbReference type="ARBA" id="ARBA00022630"/>
    </source>
</evidence>
<protein>
    <recommendedName>
        <fullName evidence="7">FAD-binding domain-containing protein</fullName>
    </recommendedName>
</protein>
<dbReference type="Pfam" id="PF01494">
    <property type="entry name" value="FAD_binding_3"/>
    <property type="match status" value="1"/>
</dbReference>
<evidence type="ECO:0000313" key="8">
    <source>
        <dbReference type="EMBL" id="KAF7180409.1"/>
    </source>
</evidence>
<comment type="caution">
    <text evidence="8">The sequence shown here is derived from an EMBL/GenBank/DDBJ whole genome shotgun (WGS) entry which is preliminary data.</text>
</comment>
<keyword evidence="5" id="KW-0472">Membrane</keyword>
<keyword evidence="5" id="KW-1133">Transmembrane helix</keyword>
<dbReference type="EMBL" id="JACBAG010001840">
    <property type="protein sequence ID" value="KAF7180409.1"/>
    <property type="molecule type" value="Genomic_DNA"/>
</dbReference>
<dbReference type="InterPro" id="IPR036188">
    <property type="entry name" value="FAD/NAD-bd_sf"/>
</dbReference>
<accession>A0A8H6QX67</accession>
<feature type="signal peptide" evidence="6">
    <location>
        <begin position="1"/>
        <end position="20"/>
    </location>
</feature>
<feature type="transmembrane region" description="Helical" evidence="5">
    <location>
        <begin position="443"/>
        <end position="461"/>
    </location>
</feature>
<evidence type="ECO:0000256" key="4">
    <source>
        <dbReference type="ARBA" id="ARBA00023002"/>
    </source>
</evidence>
<dbReference type="Gene3D" id="3.50.50.60">
    <property type="entry name" value="FAD/NAD(P)-binding domain"/>
    <property type="match status" value="1"/>
</dbReference>
<keyword evidence="3" id="KW-0274">FAD</keyword>
<reference evidence="8" key="1">
    <citation type="submission" date="2020-06" db="EMBL/GenBank/DDBJ databases">
        <title>Draft genome sequences of strains closely related to Aspergillus parafelis and Aspergillus hiratsukae.</title>
        <authorList>
            <person name="Dos Santos R.A.C."/>
            <person name="Rivero-Menendez O."/>
            <person name="Steenwyk J.L."/>
            <person name="Mead M.E."/>
            <person name="Goldman G.H."/>
            <person name="Alastruey-Izquierdo A."/>
            <person name="Rokas A."/>
        </authorList>
    </citation>
    <scope>NUCLEOTIDE SEQUENCE</scope>
    <source>
        <strain evidence="8">CNM-CM7691</strain>
    </source>
</reference>
<evidence type="ECO:0000256" key="1">
    <source>
        <dbReference type="ARBA" id="ARBA00007992"/>
    </source>
</evidence>
<name>A0A8H6QX67_9EURO</name>
<dbReference type="GO" id="GO:0004497">
    <property type="term" value="F:monooxygenase activity"/>
    <property type="evidence" value="ECO:0007669"/>
    <property type="project" value="InterPro"/>
</dbReference>
<evidence type="ECO:0000256" key="6">
    <source>
        <dbReference type="SAM" id="SignalP"/>
    </source>
</evidence>
<keyword evidence="9" id="KW-1185">Reference proteome</keyword>
<proteinExistence type="inferred from homology"/>
<dbReference type="SUPFAM" id="SSF51905">
    <property type="entry name" value="FAD/NAD(P)-binding domain"/>
    <property type="match status" value="1"/>
</dbReference>
<evidence type="ECO:0000313" key="9">
    <source>
        <dbReference type="Proteomes" id="UP000641853"/>
    </source>
</evidence>
<keyword evidence="5" id="KW-0812">Transmembrane</keyword>
<keyword evidence="6" id="KW-0732">Signal</keyword>
<gene>
    <name evidence="8" type="ORF">CNMCM7691_009577</name>
</gene>
<sequence length="483" mass="53981">MDPTFKIIIVGGSIAGLTLAHCLHKADIACIVLEKRPEIAPQEGASVAILPNGGRILDQLGLYDAVEKLIKPKLFLNMRFPDGFQFSDPYPATINELYGFPMACLDRQQLLQILYQSFPKRSNIYAGKNVIRVDQEDSRVLVCTADGSTYEGDLVVGADGVHSCVRTQMWRAAQVRRPGLISESEIQGRSIEYACIFGASTTVPGLNERHLHSIVDNGTAVILIPGVNGRLSWFIIVKLDKRYQYGNAPRFSVKDAAAWGERLTDKYIWKDIKFKQVWQNRKTFVMTALEEYVCRNWSYGRIVCIGDSMHKMTPNLGQGANCAIEDAAALANKIHDALRAKHPGHRLCDEEIENVLSEFGNVQVERISKVYNVSRIAVRLQTRANLVYRVVLRYLVPYAGDKPAKRAVRILEGATVLDFIPVPTRSGPGWAPRRREEKVFPRWAGAASAVLLLILVALVNLRSLGYYIYYMSAPGGSLMEKIR</sequence>
<dbReference type="PANTHER" id="PTHR47356">
    <property type="entry name" value="FAD-DEPENDENT MONOOXYGENASE ASQG-RELATED"/>
    <property type="match status" value="1"/>
</dbReference>
<feature type="chain" id="PRO_5034617927" description="FAD-binding domain-containing protein" evidence="6">
    <location>
        <begin position="21"/>
        <end position="483"/>
    </location>
</feature>